<evidence type="ECO:0000256" key="1">
    <source>
        <dbReference type="ARBA" id="ARBA00001913"/>
    </source>
</evidence>
<evidence type="ECO:0000256" key="6">
    <source>
        <dbReference type="SAM" id="SignalP"/>
    </source>
</evidence>
<comment type="subunit">
    <text evidence="2">Monomer.</text>
</comment>
<reference evidence="10 11" key="1">
    <citation type="submission" date="2018-04" db="EMBL/GenBank/DDBJ databases">
        <title>Pedobacter chongqingensis sp. nov., isolated from a rottenly hemp rope.</title>
        <authorList>
            <person name="Cai Y."/>
        </authorList>
    </citation>
    <scope>NUCLEOTIDE SEQUENCE [LARGE SCALE GENOMIC DNA]</scope>
    <source>
        <strain evidence="10 11">FJ4-8</strain>
    </source>
</reference>
<dbReference type="InterPro" id="IPR013780">
    <property type="entry name" value="Glyco_hydro_b"/>
</dbReference>
<dbReference type="RefSeq" id="WP_109415197.1">
    <property type="nucleotide sequence ID" value="NZ_QEAS01000005.1"/>
</dbReference>
<feature type="domain" description="Glycosyl-hydrolase 97 N-terminal" evidence="8">
    <location>
        <begin position="27"/>
        <end position="291"/>
    </location>
</feature>
<dbReference type="Proteomes" id="UP000245647">
    <property type="component" value="Unassembled WGS sequence"/>
</dbReference>
<dbReference type="InterPro" id="IPR017853">
    <property type="entry name" value="GH"/>
</dbReference>
<dbReference type="InterPro" id="IPR013785">
    <property type="entry name" value="Aldolase_TIM"/>
</dbReference>
<gene>
    <name evidence="10" type="ORF">DDR33_07715</name>
</gene>
<dbReference type="GO" id="GO:0016798">
    <property type="term" value="F:hydrolase activity, acting on glycosyl bonds"/>
    <property type="evidence" value="ECO:0007669"/>
    <property type="project" value="UniProtKB-KW"/>
</dbReference>
<proteinExistence type="predicted"/>
<accession>A0A2U2PIN1</accession>
<dbReference type="InterPro" id="IPR029486">
    <property type="entry name" value="GH97_N"/>
</dbReference>
<evidence type="ECO:0000259" key="7">
    <source>
        <dbReference type="Pfam" id="PF10566"/>
    </source>
</evidence>
<dbReference type="InterPro" id="IPR052720">
    <property type="entry name" value="Glycosyl_hydrolase_97"/>
</dbReference>
<feature type="domain" description="Glycosyl-hydrolase 97 catalytic" evidence="7">
    <location>
        <begin position="312"/>
        <end position="461"/>
    </location>
</feature>
<keyword evidence="6" id="KW-0732">Signal</keyword>
<dbReference type="Gene3D" id="2.70.98.10">
    <property type="match status" value="1"/>
</dbReference>
<feature type="domain" description="Glycosyl-hydrolase 97 C-terminal oligomerisation" evidence="9">
    <location>
        <begin position="560"/>
        <end position="647"/>
    </location>
</feature>
<keyword evidence="11" id="KW-1185">Reference proteome</keyword>
<protein>
    <submittedName>
        <fullName evidence="10">Alpha-glucosidase</fullName>
    </submittedName>
</protein>
<comment type="caution">
    <text evidence="10">The sequence shown here is derived from an EMBL/GenBank/DDBJ whole genome shotgun (WGS) entry which is preliminary data.</text>
</comment>
<dbReference type="InterPro" id="IPR014718">
    <property type="entry name" value="GH-type_carb-bd"/>
</dbReference>
<dbReference type="Pfam" id="PF14509">
    <property type="entry name" value="GH97_C"/>
    <property type="match status" value="1"/>
</dbReference>
<evidence type="ECO:0000256" key="3">
    <source>
        <dbReference type="ARBA" id="ARBA00022801"/>
    </source>
</evidence>
<feature type="signal peptide" evidence="6">
    <location>
        <begin position="1"/>
        <end position="22"/>
    </location>
</feature>
<evidence type="ECO:0000259" key="9">
    <source>
        <dbReference type="Pfam" id="PF14509"/>
    </source>
</evidence>
<evidence type="ECO:0000256" key="2">
    <source>
        <dbReference type="ARBA" id="ARBA00011245"/>
    </source>
</evidence>
<dbReference type="SUPFAM" id="SSF51445">
    <property type="entry name" value="(Trans)glycosidases"/>
    <property type="match status" value="1"/>
</dbReference>
<comment type="cofactor">
    <cofactor evidence="1">
        <name>Ca(2+)</name>
        <dbReference type="ChEBI" id="CHEBI:29108"/>
    </cofactor>
</comment>
<dbReference type="PANTHER" id="PTHR35803">
    <property type="entry name" value="GLUCAN 1,4-ALPHA-GLUCOSIDASE SUSB-RELATED"/>
    <property type="match status" value="1"/>
</dbReference>
<evidence type="ECO:0000313" key="10">
    <source>
        <dbReference type="EMBL" id="PWG81255.1"/>
    </source>
</evidence>
<dbReference type="AlphaFoldDB" id="A0A2U2PIN1"/>
<evidence type="ECO:0000256" key="4">
    <source>
        <dbReference type="ARBA" id="ARBA00022837"/>
    </source>
</evidence>
<name>A0A2U2PIN1_9SPHI</name>
<feature type="chain" id="PRO_5015582095" evidence="6">
    <location>
        <begin position="23"/>
        <end position="654"/>
    </location>
</feature>
<evidence type="ECO:0000313" key="11">
    <source>
        <dbReference type="Proteomes" id="UP000245647"/>
    </source>
</evidence>
<keyword evidence="5" id="KW-0326">Glycosidase</keyword>
<evidence type="ECO:0000256" key="5">
    <source>
        <dbReference type="ARBA" id="ARBA00023295"/>
    </source>
</evidence>
<dbReference type="EMBL" id="QEAS01000005">
    <property type="protein sequence ID" value="PWG81255.1"/>
    <property type="molecule type" value="Genomic_DNA"/>
</dbReference>
<keyword evidence="3" id="KW-0378">Hydrolase</keyword>
<dbReference type="Pfam" id="PF10566">
    <property type="entry name" value="Glyco_hydro_97"/>
    <property type="match status" value="1"/>
</dbReference>
<dbReference type="Pfam" id="PF14508">
    <property type="entry name" value="GH97_N"/>
    <property type="match status" value="1"/>
</dbReference>
<organism evidence="10 11">
    <name type="scientific">Pararcticibacter amylolyticus</name>
    <dbReference type="NCBI Taxonomy" id="2173175"/>
    <lineage>
        <taxon>Bacteria</taxon>
        <taxon>Pseudomonadati</taxon>
        <taxon>Bacteroidota</taxon>
        <taxon>Sphingobacteriia</taxon>
        <taxon>Sphingobacteriales</taxon>
        <taxon>Sphingobacteriaceae</taxon>
        <taxon>Pararcticibacter</taxon>
    </lineage>
</organism>
<dbReference type="InterPro" id="IPR029483">
    <property type="entry name" value="GH97_C"/>
</dbReference>
<dbReference type="PANTHER" id="PTHR35803:SF2">
    <property type="entry name" value="RETAINING ALPHA-GALACTOSIDASE"/>
    <property type="match status" value="1"/>
</dbReference>
<dbReference type="OrthoDB" id="57532at2"/>
<sequence length="654" mass="73597">MSMIRNILSVFLVFCCFFCAIAQDISVSSPDEKLVVKLSLDQGKLYYNIFLHGKEMLEKSPLGLRGGQVDLSSNLKLTDKSISVIVETYSEQKIKRSTVRYLANELVCKFENGNKNRLEVIFRVSNNNVAFRYHIPQTGETANLIVDEELSGYKFPPVTTTFLTPQATPMIGWMKTKPSYEEEYTPDQAMGIPSRYRVGYTFPALFHVGDMGWVLLSETGVNSLYCGSKLSEGTKDGFYKIAFPESGENNGIGSARPAIALPGYTPWRTLTVGADLKPIVETTIPFDLVKPEYKPSRNYSFGRSTWSWLLWQDESINFEDQKKFIDLSSALGYEFVLVDNWWDTKIGREKIEQLAAYGKNKGVSLCLWYNSNGFWSDAPQGPKNKMNTSAPRKEEMAWMQRTGIKGIKVDFFGGDKQETLKLYEDILSDANDYGLAVIFHGCTLPRGWERMYPNFASSEAVLASENLIFTQHANDTEAFNASLHPFIRNTVASMDFGPVLLNKRHNRDNNGGTVRKTTETFQLATSVLFQSPVQNFGITPNNLAEMPAHVIDFMKQVPTTWDETVFLDGYPGKYCVLARRHGNTWYIAGINAEEKEKTISVSLPMLSGKDLLLYSDTKSREPRRESVRLNNNKSIKLTMMPGGGNIIVGRDAGT</sequence>
<evidence type="ECO:0000259" key="8">
    <source>
        <dbReference type="Pfam" id="PF14508"/>
    </source>
</evidence>
<dbReference type="Gene3D" id="2.60.40.1180">
    <property type="entry name" value="Golgi alpha-mannosidase II"/>
    <property type="match status" value="1"/>
</dbReference>
<dbReference type="InterPro" id="IPR019563">
    <property type="entry name" value="GH97_catalytic"/>
</dbReference>
<dbReference type="GO" id="GO:0030246">
    <property type="term" value="F:carbohydrate binding"/>
    <property type="evidence" value="ECO:0007669"/>
    <property type="project" value="InterPro"/>
</dbReference>
<keyword evidence="4" id="KW-0106">Calcium</keyword>
<dbReference type="Gene3D" id="3.20.20.70">
    <property type="entry name" value="Aldolase class I"/>
    <property type="match status" value="1"/>
</dbReference>